<dbReference type="InterPro" id="IPR015422">
    <property type="entry name" value="PyrdxlP-dep_Trfase_small"/>
</dbReference>
<keyword evidence="2 3" id="KW-0663">Pyridoxal phosphate</keyword>
<gene>
    <name evidence="4" type="ORF">BHU72_05200</name>
</gene>
<evidence type="ECO:0000256" key="1">
    <source>
        <dbReference type="ARBA" id="ARBA00001933"/>
    </source>
</evidence>
<comment type="caution">
    <text evidence="4">The sequence shown here is derived from an EMBL/GenBank/DDBJ whole genome shotgun (WGS) entry which is preliminary data.</text>
</comment>
<dbReference type="Proteomes" id="UP000095255">
    <property type="component" value="Unassembled WGS sequence"/>
</dbReference>
<dbReference type="EMBL" id="MJAT01000022">
    <property type="protein sequence ID" value="OEH85484.1"/>
    <property type="molecule type" value="Genomic_DNA"/>
</dbReference>
<comment type="similarity">
    <text evidence="3">Belongs to the class-III pyridoxal-phosphate-dependent aminotransferase family.</text>
</comment>
<dbReference type="CDD" id="cd00610">
    <property type="entry name" value="OAT_like"/>
    <property type="match status" value="1"/>
</dbReference>
<reference evidence="4 5" key="1">
    <citation type="submission" date="2016-09" db="EMBL/GenBank/DDBJ databases">
        <title>Desulfuribacillus arsenicus sp. nov., an obligately anaerobic, dissimilatory arsenic- and antimonate-reducing bacterium isolated from anoxic sediments.</title>
        <authorList>
            <person name="Abin C.A."/>
            <person name="Hollibaugh J.T."/>
        </authorList>
    </citation>
    <scope>NUCLEOTIDE SEQUENCE [LARGE SCALE GENOMIC DNA]</scope>
    <source>
        <strain evidence="4 5">MLFW-2</strain>
    </source>
</reference>
<organism evidence="4 5">
    <name type="scientific">Desulfuribacillus stibiiarsenatis</name>
    <dbReference type="NCBI Taxonomy" id="1390249"/>
    <lineage>
        <taxon>Bacteria</taxon>
        <taxon>Bacillati</taxon>
        <taxon>Bacillota</taxon>
        <taxon>Desulfuribacillia</taxon>
        <taxon>Desulfuribacillales</taxon>
        <taxon>Desulfuribacillaceae</taxon>
        <taxon>Desulfuribacillus</taxon>
    </lineage>
</organism>
<dbReference type="Gene3D" id="3.90.1150.10">
    <property type="entry name" value="Aspartate Aminotransferase, domain 1"/>
    <property type="match status" value="1"/>
</dbReference>
<name>A0A1E5L5Z1_9FIRM</name>
<evidence type="ECO:0000256" key="3">
    <source>
        <dbReference type="RuleBase" id="RU003560"/>
    </source>
</evidence>
<dbReference type="GO" id="GO:0030170">
    <property type="term" value="F:pyridoxal phosphate binding"/>
    <property type="evidence" value="ECO:0007669"/>
    <property type="project" value="InterPro"/>
</dbReference>
<dbReference type="InterPro" id="IPR005814">
    <property type="entry name" value="Aminotrans_3"/>
</dbReference>
<proteinExistence type="inferred from homology"/>
<dbReference type="AlphaFoldDB" id="A0A1E5L5Z1"/>
<keyword evidence="5" id="KW-1185">Reference proteome</keyword>
<dbReference type="STRING" id="1390249.BHU72_05200"/>
<dbReference type="Gene3D" id="3.40.640.10">
    <property type="entry name" value="Type I PLP-dependent aspartate aminotransferase-like (Major domain)"/>
    <property type="match status" value="1"/>
</dbReference>
<dbReference type="InterPro" id="IPR015421">
    <property type="entry name" value="PyrdxlP-dep_Trfase_major"/>
</dbReference>
<dbReference type="PANTHER" id="PTHR43713">
    <property type="entry name" value="GLUTAMATE-1-SEMIALDEHYDE 2,1-AMINOMUTASE"/>
    <property type="match status" value="1"/>
</dbReference>
<evidence type="ECO:0000313" key="4">
    <source>
        <dbReference type="EMBL" id="OEH85484.1"/>
    </source>
</evidence>
<dbReference type="OrthoDB" id="9807885at2"/>
<dbReference type="RefSeq" id="WP_069702311.1">
    <property type="nucleotide sequence ID" value="NZ_MJAT01000022.1"/>
</dbReference>
<protein>
    <recommendedName>
        <fullName evidence="6">Glutamate-1-semialdehyde 2,1-aminomutase</fullName>
    </recommendedName>
</protein>
<evidence type="ECO:0008006" key="6">
    <source>
        <dbReference type="Google" id="ProtNLM"/>
    </source>
</evidence>
<dbReference type="Pfam" id="PF00202">
    <property type="entry name" value="Aminotran_3"/>
    <property type="match status" value="1"/>
</dbReference>
<sequence length="432" mass="47790">MTYNNLQKSKELLERARKITPLGSQTYSKSYRYFCEGIAPAYIEKGKGCYVWDIDGNQYIDFIAALGPIIIGYSDERVNEAIIKQLEKGIIFSQPSSICIELAEKITQIIPGAEMVRFLKNGSDATFAAVKLARAYTGKEMVAISGYHGMQDWYIGSTINNRGVPKAVSEISKTFTYNNIESLELLFEQYPDKISAVILEPVQGDGPENQFLEKVKEVTQKNNAILIFDEVKSGFYYALGGASEYFNVTPDLTTLGKAIANGMPLSVVAGRRELLELIETEGVFISTTFGDETLSVAAALATISILEQKETYEKIWGLGESLKTGLLNIIKDKGLEEIVTVKGLAPYCGVDFNGYDNLSYLDIASVFQQRMIKSSILTLGLNHICLAQTEENICKYLNATEDALDDIIQVLNKKSTEGILLGGKINPIFKRN</sequence>
<dbReference type="PANTHER" id="PTHR43713:SF3">
    <property type="entry name" value="GLUTAMATE-1-SEMIALDEHYDE 2,1-AMINOMUTASE 1, CHLOROPLASTIC-RELATED"/>
    <property type="match status" value="1"/>
</dbReference>
<dbReference type="InterPro" id="IPR015424">
    <property type="entry name" value="PyrdxlP-dep_Trfase"/>
</dbReference>
<accession>A0A1E5L5Z1</accession>
<evidence type="ECO:0000313" key="5">
    <source>
        <dbReference type="Proteomes" id="UP000095255"/>
    </source>
</evidence>
<comment type="cofactor">
    <cofactor evidence="1">
        <name>pyridoxal 5'-phosphate</name>
        <dbReference type="ChEBI" id="CHEBI:597326"/>
    </cofactor>
</comment>
<dbReference type="SUPFAM" id="SSF53383">
    <property type="entry name" value="PLP-dependent transferases"/>
    <property type="match status" value="1"/>
</dbReference>
<dbReference type="GO" id="GO:0008483">
    <property type="term" value="F:transaminase activity"/>
    <property type="evidence" value="ECO:0007669"/>
    <property type="project" value="InterPro"/>
</dbReference>
<evidence type="ECO:0000256" key="2">
    <source>
        <dbReference type="ARBA" id="ARBA00022898"/>
    </source>
</evidence>